<gene>
    <name evidence="2" type="ordered locus">RGE_22580</name>
</gene>
<evidence type="ECO:0000313" key="3">
    <source>
        <dbReference type="Proteomes" id="UP000007883"/>
    </source>
</evidence>
<sequence>MRKALAALHRWAALAAGALLLVLGLSGSLMVWQAEVDAALNPAWFAPPALRCTPAERPVATTLALLAQAAPGAKPAIVVAPAVPGAAYQVWERRDGRGLRREHFVDADCGRYLGTRLRGDARLDRAHAVPLLYELHSRLLAGETGHTVVGVGALVLLALALSGLWLALPRRHGLEAWRRVLSVRRGSAGPRFWYELHRAAGLWLLPLALLLPLTGAALVFADASKALVGTVLPLQPWPRLARGDAAPARLAPDDYVARGAALFPQARWSRLTLPDAGGTAELRLLQPGEARADTGMTRVRLDAEGRVVAVHDPLRAPAGNRVVDWMFPLHSAETLGLVARLLWTVFGLLPALLLGSGLWLWWRRRRR</sequence>
<accession>I0HRG2</accession>
<keyword evidence="1" id="KW-1133">Transmembrane helix</keyword>
<dbReference type="AlphaFoldDB" id="I0HRG2"/>
<keyword evidence="1" id="KW-0812">Transmembrane</keyword>
<feature type="transmembrane region" description="Helical" evidence="1">
    <location>
        <begin position="341"/>
        <end position="362"/>
    </location>
</feature>
<protein>
    <submittedName>
        <fullName evidence="2">PepSY-associated TM helix domain protein</fullName>
    </submittedName>
</protein>
<organism evidence="2 3">
    <name type="scientific">Rubrivivax gelatinosus (strain NBRC 100245 / IL144)</name>
    <dbReference type="NCBI Taxonomy" id="983917"/>
    <lineage>
        <taxon>Bacteria</taxon>
        <taxon>Pseudomonadati</taxon>
        <taxon>Pseudomonadota</taxon>
        <taxon>Betaproteobacteria</taxon>
        <taxon>Burkholderiales</taxon>
        <taxon>Sphaerotilaceae</taxon>
        <taxon>Rubrivivax</taxon>
    </lineage>
</organism>
<keyword evidence="1" id="KW-0472">Membrane</keyword>
<dbReference type="RefSeq" id="WP_014428461.1">
    <property type="nucleotide sequence ID" value="NC_017075.1"/>
</dbReference>
<reference evidence="2 3" key="1">
    <citation type="journal article" date="2012" name="J. Bacteriol.">
        <title>Complete genome sequence of phototrophic betaproteobacterium Rubrivivax gelatinosus IL144.</title>
        <authorList>
            <person name="Nagashima S."/>
            <person name="Kamimura A."/>
            <person name="Shimizu T."/>
            <person name="Nakamura-isaki S."/>
            <person name="Aono E."/>
            <person name="Sakamoto K."/>
            <person name="Ichikawa N."/>
            <person name="Nakazawa H."/>
            <person name="Sekine M."/>
            <person name="Yamazaki S."/>
            <person name="Fujita N."/>
            <person name="Shimada K."/>
            <person name="Hanada S."/>
            <person name="Nagashima K.V.P."/>
        </authorList>
    </citation>
    <scope>NUCLEOTIDE SEQUENCE [LARGE SCALE GENOMIC DNA]</scope>
    <source>
        <strain evidence="3">NBRC 100245 / IL144</strain>
    </source>
</reference>
<evidence type="ECO:0000256" key="1">
    <source>
        <dbReference type="SAM" id="Phobius"/>
    </source>
</evidence>
<dbReference type="HOGENOM" id="CLU_031962_4_2_4"/>
<keyword evidence="3" id="KW-1185">Reference proteome</keyword>
<dbReference type="eggNOG" id="COG3182">
    <property type="taxonomic scope" value="Bacteria"/>
</dbReference>
<dbReference type="Pfam" id="PF03929">
    <property type="entry name" value="PepSY_TM"/>
    <property type="match status" value="1"/>
</dbReference>
<feature type="transmembrane region" description="Helical" evidence="1">
    <location>
        <begin position="200"/>
        <end position="221"/>
    </location>
</feature>
<dbReference type="PATRIC" id="fig|983917.3.peg.2188"/>
<feature type="transmembrane region" description="Helical" evidence="1">
    <location>
        <begin position="148"/>
        <end position="168"/>
    </location>
</feature>
<dbReference type="Proteomes" id="UP000007883">
    <property type="component" value="Chromosome"/>
</dbReference>
<name>I0HRG2_RUBGI</name>
<dbReference type="STRING" id="983917.RGE_22580"/>
<dbReference type="PANTHER" id="PTHR34219:SF3">
    <property type="entry name" value="BLL7967 PROTEIN"/>
    <property type="match status" value="1"/>
</dbReference>
<evidence type="ECO:0000313" key="2">
    <source>
        <dbReference type="EMBL" id="BAL95599.1"/>
    </source>
</evidence>
<proteinExistence type="predicted"/>
<dbReference type="PANTHER" id="PTHR34219">
    <property type="entry name" value="IRON-REGULATED INNER MEMBRANE PROTEIN-RELATED"/>
    <property type="match status" value="1"/>
</dbReference>
<dbReference type="InterPro" id="IPR005625">
    <property type="entry name" value="PepSY-ass_TM"/>
</dbReference>
<dbReference type="EMBL" id="AP012320">
    <property type="protein sequence ID" value="BAL95599.1"/>
    <property type="molecule type" value="Genomic_DNA"/>
</dbReference>
<dbReference type="KEGG" id="rge:RGE_22580"/>